<keyword evidence="4" id="KW-1185">Reference proteome</keyword>
<organism evidence="3 4">
    <name type="scientific">Ceratodon purpureus</name>
    <name type="common">Fire moss</name>
    <name type="synonym">Dicranum purpureum</name>
    <dbReference type="NCBI Taxonomy" id="3225"/>
    <lineage>
        <taxon>Eukaryota</taxon>
        <taxon>Viridiplantae</taxon>
        <taxon>Streptophyta</taxon>
        <taxon>Embryophyta</taxon>
        <taxon>Bryophyta</taxon>
        <taxon>Bryophytina</taxon>
        <taxon>Bryopsida</taxon>
        <taxon>Dicranidae</taxon>
        <taxon>Pseudoditrichales</taxon>
        <taxon>Ditrichaceae</taxon>
        <taxon>Ceratodon</taxon>
    </lineage>
</organism>
<sequence>MVFMEMTSSQHLFSLFWCRRLVVMFLKTRIKNASGFTLEISEGSGGVYRKLLQLEPTKTWTITCNVNSTYREYRILRQSSDNNKSTPFTISSDDVIDYSEIEVSDDSWTGKKRESPTGGSNNEENIGLFRRILKKFGF</sequence>
<dbReference type="AlphaFoldDB" id="A0A8T0GAM5"/>
<evidence type="ECO:0000259" key="2">
    <source>
        <dbReference type="Pfam" id="PF24928"/>
    </source>
</evidence>
<reference evidence="3" key="1">
    <citation type="submission" date="2020-06" db="EMBL/GenBank/DDBJ databases">
        <title>WGS assembly of Ceratodon purpureus strain R40.</title>
        <authorList>
            <person name="Carey S.B."/>
            <person name="Jenkins J."/>
            <person name="Shu S."/>
            <person name="Lovell J.T."/>
            <person name="Sreedasyam A."/>
            <person name="Maumus F."/>
            <person name="Tiley G.P."/>
            <person name="Fernandez-Pozo N."/>
            <person name="Barry K."/>
            <person name="Chen C."/>
            <person name="Wang M."/>
            <person name="Lipzen A."/>
            <person name="Daum C."/>
            <person name="Saski C.A."/>
            <person name="Payton A.C."/>
            <person name="Mcbreen J.C."/>
            <person name="Conrad R.E."/>
            <person name="Kollar L.M."/>
            <person name="Olsson S."/>
            <person name="Huttunen S."/>
            <person name="Landis J.B."/>
            <person name="Wickett N.J."/>
            <person name="Johnson M.G."/>
            <person name="Rensing S.A."/>
            <person name="Grimwood J."/>
            <person name="Schmutz J."/>
            <person name="Mcdaniel S.F."/>
        </authorList>
    </citation>
    <scope>NUCLEOTIDE SEQUENCE</scope>
    <source>
        <strain evidence="3">R40</strain>
    </source>
</reference>
<dbReference type="InterPro" id="IPR056650">
    <property type="entry name" value="DUF7748"/>
</dbReference>
<accession>A0A8T0GAM5</accession>
<comment type="caution">
    <text evidence="3">The sequence shown here is derived from an EMBL/GenBank/DDBJ whole genome shotgun (WGS) entry which is preliminary data.</text>
</comment>
<evidence type="ECO:0000256" key="1">
    <source>
        <dbReference type="SAM" id="MobiDB-lite"/>
    </source>
</evidence>
<dbReference type="Proteomes" id="UP000822688">
    <property type="component" value="Chromosome 12"/>
</dbReference>
<dbReference type="Pfam" id="PF24928">
    <property type="entry name" value="DUF7748"/>
    <property type="match status" value="1"/>
</dbReference>
<dbReference type="EMBL" id="CM026433">
    <property type="protein sequence ID" value="KAG0555517.1"/>
    <property type="molecule type" value="Genomic_DNA"/>
</dbReference>
<protein>
    <recommendedName>
        <fullName evidence="2">DUF7748 domain-containing protein</fullName>
    </recommendedName>
</protein>
<gene>
    <name evidence="3" type="ORF">KC19_12G174800</name>
</gene>
<feature type="region of interest" description="Disordered" evidence="1">
    <location>
        <begin position="104"/>
        <end position="124"/>
    </location>
</feature>
<evidence type="ECO:0000313" key="3">
    <source>
        <dbReference type="EMBL" id="KAG0555517.1"/>
    </source>
</evidence>
<name>A0A8T0GAM5_CERPU</name>
<feature type="domain" description="DUF7748" evidence="2">
    <location>
        <begin position="26"/>
        <end position="111"/>
    </location>
</feature>
<proteinExistence type="predicted"/>
<evidence type="ECO:0000313" key="4">
    <source>
        <dbReference type="Proteomes" id="UP000822688"/>
    </source>
</evidence>